<evidence type="ECO:0000313" key="1">
    <source>
        <dbReference type="EMBL" id="CAA9516467.1"/>
    </source>
</evidence>
<gene>
    <name evidence="1" type="ORF">AVDCRST_MAG17-2313</name>
</gene>
<reference evidence="1" key="1">
    <citation type="submission" date="2020-02" db="EMBL/GenBank/DDBJ databases">
        <authorList>
            <person name="Meier V. D."/>
        </authorList>
    </citation>
    <scope>NUCLEOTIDE SEQUENCE</scope>
    <source>
        <strain evidence="1">AVDCRST_MAG17</strain>
    </source>
</reference>
<accession>A0A6J4T7W5</accession>
<proteinExistence type="predicted"/>
<dbReference type="EMBL" id="CADCVV010000188">
    <property type="protein sequence ID" value="CAA9516467.1"/>
    <property type="molecule type" value="Genomic_DNA"/>
</dbReference>
<organism evidence="1">
    <name type="scientific">uncultured Solirubrobacterales bacterium</name>
    <dbReference type="NCBI Taxonomy" id="768556"/>
    <lineage>
        <taxon>Bacteria</taxon>
        <taxon>Bacillati</taxon>
        <taxon>Actinomycetota</taxon>
        <taxon>Thermoleophilia</taxon>
        <taxon>Solirubrobacterales</taxon>
        <taxon>environmental samples</taxon>
    </lineage>
</organism>
<sequence length="227" mass="26012">MYKQDEARSIMTTLQQIELRCPVCETRFRSQSVVSTNSFGGKRTDFHERAAGTQPLPYLVHMCNRCGYSGAERDFTEEADVTPMLKEHVWNELTPVITPAAVSGSEKYEAAAKVAEWQSMEARHVADLLLRAAWCCVDEGDIEAERYFRRKAAWAFERSLESYDGVPREERAVLTYLVGELWRRVGDGRKATAWLNRVPAEITDLASQQWVLDAARQQRDCPREWFG</sequence>
<dbReference type="Pfam" id="PF09986">
    <property type="entry name" value="DUF2225"/>
    <property type="match status" value="1"/>
</dbReference>
<dbReference type="InterPro" id="IPR018708">
    <property type="entry name" value="DUF2225"/>
</dbReference>
<evidence type="ECO:0008006" key="2">
    <source>
        <dbReference type="Google" id="ProtNLM"/>
    </source>
</evidence>
<name>A0A6J4T7W5_9ACTN</name>
<dbReference type="AlphaFoldDB" id="A0A6J4T7W5"/>
<protein>
    <recommendedName>
        <fullName evidence="2">DUF2225 domain-containing protein</fullName>
    </recommendedName>
</protein>